<keyword evidence="4" id="KW-0653">Protein transport</keyword>
<keyword evidence="6" id="KW-1185">Reference proteome</keyword>
<sequence length="956" mass="107860">MATPESGTHVSTTSIFSSLLEQSRRLRQETETADLPSIQLSLAEIERRAKSLKSGQAGRQTDARARYLLAAGGINTDENLRDLDAIDFQTSFEPSVPVDTDIESYLRIRRDQNVASSIEDGMRRTARDFDTFVAKNVEMNWEVQKQKIFEHFGLAPRCSGSPREENFSASGFGRSGFGRSTRLGGSVGPGHGVSTNSAWAKSTMGSSVLGRSVARQSQYDQPGMGLQGSLFSDVDMSAQLELSRQVQQRQQQFAVAVGKMNETRLSAKPGEVFPVMQTFGSITDQSGNDQLTVQLGDSWKLLESITGESGRDSTVSGTPERGFLRDYTLNITPNSPEASRMRKRIERGSRRFLERLFLQHVEKTIADQPHIARVGGVPSVFHKFRGYINVILARNQDNKEWSRNNFDYIEDVPCWAMVFFLVRAGLLNDANQYVKEHIQQFQKLDRGFANYLNCYATTDDRRLPKSFHDRIQGEYNNRIKHMDDSKDPFKPALYKIIGRCELAKRSMPTVLPTAEDWMWLQLVLCREIDRATEPAHEVFTLQDLQKNITQFGAKHFAGKGANVGLYFQMLLMCGLFEDAVAYLYSYDFVDAVHFAIALTYYALLRPTPDPIRNKPELKTKGHNNEPQINFPRLIGYYTRDFRTPSVSEAVDYLCLICLNGDIPAPVGSTHLQICHEALRELVLDTREFTKLLGDVRSDGTREKGAIETRLKLIKLQDQKEFLRTITEQAAVQADADGRASDAVLLYHLAEDYNTVIEILNKNLSNHIALSESAAGEKKLLNGGYQYHVSEQDASLATVDDPVQLAQNIMLMYQNAAIARTIQRTNRETCGALLQICQAQQLYKSEQWEACLELLDSLDALPLSAHTTITVIRRRAQNFNTLHETIARNIGTLLIMAVECCARLAEDLRRSQFSDATKQQKIAELRARHRSAMLYAGMVQYKLPPNVYRYLNSREVE</sequence>
<evidence type="ECO:0000256" key="2">
    <source>
        <dbReference type="ARBA" id="ARBA00010186"/>
    </source>
</evidence>
<evidence type="ECO:0000256" key="3">
    <source>
        <dbReference type="ARBA" id="ARBA00023242"/>
    </source>
</evidence>
<dbReference type="AlphaFoldDB" id="A0A4S2MZ18"/>
<dbReference type="EMBL" id="ML220117">
    <property type="protein sequence ID" value="TGZ82000.1"/>
    <property type="molecule type" value="Genomic_DNA"/>
</dbReference>
<dbReference type="Proteomes" id="UP000298138">
    <property type="component" value="Unassembled WGS sequence"/>
</dbReference>
<protein>
    <recommendedName>
        <fullName evidence="4">Nuclear pore protein</fullName>
    </recommendedName>
</protein>
<name>A0A4S2MZ18_9PEZI</name>
<keyword evidence="3 4" id="KW-0539">Nucleus</keyword>
<keyword evidence="4" id="KW-0811">Translocation</keyword>
<keyword evidence="4" id="KW-0472">Membrane</keyword>
<keyword evidence="4" id="KW-0509">mRNA transport</keyword>
<dbReference type="FunCoup" id="A0A4S2MZ18">
    <property type="interactions" value="1098"/>
</dbReference>
<dbReference type="GO" id="GO:0017056">
    <property type="term" value="F:structural constituent of nuclear pore"/>
    <property type="evidence" value="ECO:0007669"/>
    <property type="project" value="InterPro"/>
</dbReference>
<evidence type="ECO:0000313" key="5">
    <source>
        <dbReference type="EMBL" id="TGZ82000.1"/>
    </source>
</evidence>
<keyword evidence="4" id="KW-0813">Transport</keyword>
<comment type="subcellular location">
    <subcellularLocation>
        <location evidence="1">Nucleus envelope</location>
    </subcellularLocation>
    <subcellularLocation>
        <location evidence="4">Nucleus</location>
        <location evidence="4">Nuclear pore complex</location>
    </subcellularLocation>
</comment>
<proteinExistence type="inferred from homology"/>
<dbReference type="GO" id="GO:0006606">
    <property type="term" value="P:protein import into nucleus"/>
    <property type="evidence" value="ECO:0007669"/>
    <property type="project" value="TreeGrafter"/>
</dbReference>
<keyword evidence="4" id="KW-0906">Nuclear pore complex</keyword>
<gene>
    <name evidence="5" type="ORF">EX30DRAFT_363578</name>
</gene>
<evidence type="ECO:0000256" key="1">
    <source>
        <dbReference type="ARBA" id="ARBA00004259"/>
    </source>
</evidence>
<dbReference type="GO" id="GO:0005643">
    <property type="term" value="C:nuclear pore"/>
    <property type="evidence" value="ECO:0007669"/>
    <property type="project" value="UniProtKB-SubCell"/>
</dbReference>
<dbReference type="PANTHER" id="PTHR11225">
    <property type="entry name" value="NUCLEAR PORE COMPLEX PROTEIN NUP93 NUCLEOPORIN NUP93 DEAD EYE PROTEIN"/>
    <property type="match status" value="1"/>
</dbReference>
<organism evidence="5 6">
    <name type="scientific">Ascodesmis nigricans</name>
    <dbReference type="NCBI Taxonomy" id="341454"/>
    <lineage>
        <taxon>Eukaryota</taxon>
        <taxon>Fungi</taxon>
        <taxon>Dikarya</taxon>
        <taxon>Ascomycota</taxon>
        <taxon>Pezizomycotina</taxon>
        <taxon>Pezizomycetes</taxon>
        <taxon>Pezizales</taxon>
        <taxon>Ascodesmidaceae</taxon>
        <taxon>Ascodesmis</taxon>
    </lineage>
</organism>
<reference evidence="5 6" key="1">
    <citation type="submission" date="2019-04" db="EMBL/GenBank/DDBJ databases">
        <title>Comparative genomics and transcriptomics to analyze fruiting body development in filamentous ascomycetes.</title>
        <authorList>
            <consortium name="DOE Joint Genome Institute"/>
            <person name="Lutkenhaus R."/>
            <person name="Traeger S."/>
            <person name="Breuer J."/>
            <person name="Kuo A."/>
            <person name="Lipzen A."/>
            <person name="Pangilinan J."/>
            <person name="Dilworth D."/>
            <person name="Sandor L."/>
            <person name="Poggeler S."/>
            <person name="Barry K."/>
            <person name="Grigoriev I.V."/>
            <person name="Nowrousian M."/>
        </authorList>
    </citation>
    <scope>NUCLEOTIDE SEQUENCE [LARGE SCALE GENOMIC DNA]</scope>
    <source>
        <strain evidence="5 6">CBS 389.68</strain>
    </source>
</reference>
<dbReference type="OrthoDB" id="1918363at2759"/>
<dbReference type="InParanoid" id="A0A4S2MZ18"/>
<accession>A0A4S2MZ18</accession>
<dbReference type="STRING" id="341454.A0A4S2MZ18"/>
<evidence type="ECO:0000313" key="6">
    <source>
        <dbReference type="Proteomes" id="UP000298138"/>
    </source>
</evidence>
<dbReference type="GO" id="GO:0016973">
    <property type="term" value="P:poly(A)+ mRNA export from nucleus"/>
    <property type="evidence" value="ECO:0007669"/>
    <property type="project" value="TreeGrafter"/>
</dbReference>
<dbReference type="Pfam" id="PF04097">
    <property type="entry name" value="Nic96"/>
    <property type="match status" value="1"/>
</dbReference>
<dbReference type="PANTHER" id="PTHR11225:SF4">
    <property type="entry name" value="NUCLEAR PORE COMPLEX PROTEIN NUP93"/>
    <property type="match status" value="1"/>
</dbReference>
<comment type="similarity">
    <text evidence="2 4">Belongs to the nucleoporin interacting component (NIC) family.</text>
</comment>
<evidence type="ECO:0000256" key="4">
    <source>
        <dbReference type="RuleBase" id="RU364035"/>
    </source>
</evidence>
<dbReference type="InterPro" id="IPR007231">
    <property type="entry name" value="Nucleoporin_int_Nup93/Nic96"/>
</dbReference>